<feature type="non-terminal residue" evidence="1">
    <location>
        <position position="1"/>
    </location>
</feature>
<dbReference type="EMBL" id="CAJVQC010077713">
    <property type="protein sequence ID" value="CAG8815796.1"/>
    <property type="molecule type" value="Genomic_DNA"/>
</dbReference>
<sequence>DTLAVGQTFTSWDELDLEEQSLDVKVYNQNSFEMVDTPVVGQTFTSWDELDCFISFYTISQNFVNMIRGSEYNNG</sequence>
<comment type="caution">
    <text evidence="1">The sequence shown here is derived from an EMBL/GenBank/DDBJ whole genome shotgun (WGS) entry which is preliminary data.</text>
</comment>
<reference evidence="1" key="1">
    <citation type="submission" date="2021-06" db="EMBL/GenBank/DDBJ databases">
        <authorList>
            <person name="Kallberg Y."/>
            <person name="Tangrot J."/>
            <person name="Rosling A."/>
        </authorList>
    </citation>
    <scope>NUCLEOTIDE SEQUENCE</scope>
    <source>
        <strain evidence="1">MA461A</strain>
    </source>
</reference>
<keyword evidence="2" id="KW-1185">Reference proteome</keyword>
<gene>
    <name evidence="1" type="ORF">RPERSI_LOCUS24312</name>
</gene>
<protein>
    <submittedName>
        <fullName evidence="1">31416_t:CDS:1</fullName>
    </submittedName>
</protein>
<accession>A0ACA9RYH7</accession>
<dbReference type="Proteomes" id="UP000789920">
    <property type="component" value="Unassembled WGS sequence"/>
</dbReference>
<evidence type="ECO:0000313" key="1">
    <source>
        <dbReference type="EMBL" id="CAG8815796.1"/>
    </source>
</evidence>
<proteinExistence type="predicted"/>
<feature type="non-terminal residue" evidence="1">
    <location>
        <position position="75"/>
    </location>
</feature>
<evidence type="ECO:0000313" key="2">
    <source>
        <dbReference type="Proteomes" id="UP000789920"/>
    </source>
</evidence>
<organism evidence="1 2">
    <name type="scientific">Racocetra persica</name>
    <dbReference type="NCBI Taxonomy" id="160502"/>
    <lineage>
        <taxon>Eukaryota</taxon>
        <taxon>Fungi</taxon>
        <taxon>Fungi incertae sedis</taxon>
        <taxon>Mucoromycota</taxon>
        <taxon>Glomeromycotina</taxon>
        <taxon>Glomeromycetes</taxon>
        <taxon>Diversisporales</taxon>
        <taxon>Gigasporaceae</taxon>
        <taxon>Racocetra</taxon>
    </lineage>
</organism>
<name>A0ACA9RYH7_9GLOM</name>